<feature type="domain" description="Endonuclease/exonuclease/phosphatase" evidence="9">
    <location>
        <begin position="82"/>
        <end position="330"/>
    </location>
</feature>
<sequence length="347" mass="39508">MTQNILNTPNKPKSILNNSQTKSQINPKEDTLGTILPKQAATLTTKSVQKTPKSQVVAVKPNDIVPSKSIYQDANQVLRVVSINVNGLRAAEKKGFFEWLAISDADVVCIQESRITHEQWTDKFRPKGWHTHLFAAQKAGYAGTAIYSRLPFVSVVDGLGFDLADSQGRFICAQFDLSAQGIDHPVYIASLYLPSGSSGEEAQARKDLFLEKYRHILKQWRDENKSLIVCGDYNIVHKRIDIKNWSGNQKASGCLPHERAWLDHIYDELGYVDTFRVVRKDADIYSWWSNRGQARAKNVGWRIDYHACSPDWKKRTLNAWVYKDSWFSDHAPVIIDYQLSSHDENIK</sequence>
<feature type="binding site" evidence="6">
    <location>
        <position position="232"/>
    </location>
    <ligand>
        <name>Mg(2+)</name>
        <dbReference type="ChEBI" id="CHEBI:18420"/>
        <label>1</label>
    </ligand>
</feature>
<feature type="region of interest" description="Disordered" evidence="8">
    <location>
        <begin position="1"/>
        <end position="31"/>
    </location>
</feature>
<evidence type="ECO:0000313" key="10">
    <source>
        <dbReference type="EMBL" id="OAU99903.1"/>
    </source>
</evidence>
<evidence type="ECO:0000256" key="6">
    <source>
        <dbReference type="PIRSR" id="PIRSR604808-2"/>
    </source>
</evidence>
<comment type="cofactor">
    <cofactor evidence="6">
        <name>Mg(2+)</name>
        <dbReference type="ChEBI" id="CHEBI:18420"/>
    </cofactor>
    <cofactor evidence="6">
        <name>Mn(2+)</name>
        <dbReference type="ChEBI" id="CHEBI:29035"/>
    </cofactor>
    <text evidence="6">Probably binds two magnesium or manganese ions per subunit.</text>
</comment>
<protein>
    <submittedName>
        <fullName evidence="10">Exodeoxyribonuclease III</fullName>
        <ecNumber evidence="10">3.1.11.2</ecNumber>
    </submittedName>
</protein>
<evidence type="ECO:0000256" key="3">
    <source>
        <dbReference type="ARBA" id="ARBA00022801"/>
    </source>
</evidence>
<evidence type="ECO:0000256" key="8">
    <source>
        <dbReference type="SAM" id="MobiDB-lite"/>
    </source>
</evidence>
<keyword evidence="6" id="KW-0464">Manganese</keyword>
<dbReference type="InterPro" id="IPR005135">
    <property type="entry name" value="Endo/exonuclease/phosphatase"/>
</dbReference>
<dbReference type="GO" id="GO:0003906">
    <property type="term" value="F:DNA-(apurinic or apyrimidinic site) endonuclease activity"/>
    <property type="evidence" value="ECO:0007669"/>
    <property type="project" value="TreeGrafter"/>
</dbReference>
<organism evidence="10 11">
    <name type="scientific">Moraxella catarrhalis</name>
    <name type="common">Branhamella catarrhalis</name>
    <dbReference type="NCBI Taxonomy" id="480"/>
    <lineage>
        <taxon>Bacteria</taxon>
        <taxon>Pseudomonadati</taxon>
        <taxon>Pseudomonadota</taxon>
        <taxon>Gammaproteobacteria</taxon>
        <taxon>Moraxellales</taxon>
        <taxon>Moraxellaceae</taxon>
        <taxon>Moraxella</taxon>
    </lineage>
</organism>
<dbReference type="SUPFAM" id="SSF56219">
    <property type="entry name" value="DNase I-like"/>
    <property type="match status" value="1"/>
</dbReference>
<proteinExistence type="inferred from homology"/>
<dbReference type="AlphaFoldDB" id="A0A7Z0UX80"/>
<feature type="compositionally biased region" description="Polar residues" evidence="8">
    <location>
        <begin position="1"/>
        <end position="26"/>
    </location>
</feature>
<evidence type="ECO:0000256" key="4">
    <source>
        <dbReference type="ARBA" id="ARBA00022842"/>
    </source>
</evidence>
<comment type="caution">
    <text evidence="10">The sequence shown here is derived from an EMBL/GenBank/DDBJ whole genome shotgun (WGS) entry which is preliminary data.</text>
</comment>
<dbReference type="EMBL" id="LXHE01000017">
    <property type="protein sequence ID" value="OAU99903.1"/>
    <property type="molecule type" value="Genomic_DNA"/>
</dbReference>
<feature type="active site" evidence="5">
    <location>
        <position position="192"/>
    </location>
</feature>
<feature type="active site" description="Proton donor/acceptor" evidence="5">
    <location>
        <position position="232"/>
    </location>
</feature>
<keyword evidence="3 10" id="KW-0378">Hydrolase</keyword>
<evidence type="ECO:0000256" key="2">
    <source>
        <dbReference type="ARBA" id="ARBA00022723"/>
    </source>
</evidence>
<feature type="active site" description="Proton acceptor" evidence="5">
    <location>
        <position position="330"/>
    </location>
</feature>
<evidence type="ECO:0000256" key="7">
    <source>
        <dbReference type="PIRSR" id="PIRSR604808-3"/>
    </source>
</evidence>
<dbReference type="GO" id="GO:0008081">
    <property type="term" value="F:phosphoric diester hydrolase activity"/>
    <property type="evidence" value="ECO:0007669"/>
    <property type="project" value="TreeGrafter"/>
</dbReference>
<feature type="site" description="Important for catalytic activity" evidence="7">
    <location>
        <position position="304"/>
    </location>
</feature>
<comment type="similarity">
    <text evidence="1">Belongs to the DNA repair enzymes AP/ExoA family.</text>
</comment>
<dbReference type="PANTHER" id="PTHR22748:SF6">
    <property type="entry name" value="DNA-(APURINIC OR APYRIMIDINIC SITE) ENDONUCLEASE"/>
    <property type="match status" value="1"/>
</dbReference>
<dbReference type="NCBIfam" id="TIGR00633">
    <property type="entry name" value="xth"/>
    <property type="match status" value="1"/>
</dbReference>
<dbReference type="CDD" id="cd10281">
    <property type="entry name" value="Nape_like_AP-endo"/>
    <property type="match status" value="1"/>
</dbReference>
<dbReference type="EC" id="3.1.11.2" evidence="10"/>
<dbReference type="NCBIfam" id="TIGR00195">
    <property type="entry name" value="exoDNase_III"/>
    <property type="match status" value="1"/>
</dbReference>
<dbReference type="Proteomes" id="UP000078446">
    <property type="component" value="Unassembled WGS sequence"/>
</dbReference>
<feature type="binding site" evidence="6">
    <location>
        <position position="234"/>
    </location>
    <ligand>
        <name>Mg(2+)</name>
        <dbReference type="ChEBI" id="CHEBI:18420"/>
        <label>1</label>
    </ligand>
</feature>
<feature type="binding site" evidence="6">
    <location>
        <position position="112"/>
    </location>
    <ligand>
        <name>Mg(2+)</name>
        <dbReference type="ChEBI" id="CHEBI:18420"/>
        <label>1</label>
    </ligand>
</feature>
<feature type="binding site" evidence="6">
    <location>
        <position position="330"/>
    </location>
    <ligand>
        <name>Mg(2+)</name>
        <dbReference type="ChEBI" id="CHEBI:18420"/>
        <label>1</label>
    </ligand>
</feature>
<feature type="site" description="Interaction with DNA substrate" evidence="7">
    <location>
        <position position="330"/>
    </location>
</feature>
<name>A0A7Z0UX80_MORCA</name>
<gene>
    <name evidence="10" type="ORF">AO382_1698</name>
</gene>
<dbReference type="GO" id="GO:0006284">
    <property type="term" value="P:base-excision repair"/>
    <property type="evidence" value="ECO:0007669"/>
    <property type="project" value="TreeGrafter"/>
</dbReference>
<feature type="site" description="Transition state stabilizer" evidence="7">
    <location>
        <position position="234"/>
    </location>
</feature>
<evidence type="ECO:0000256" key="1">
    <source>
        <dbReference type="ARBA" id="ARBA00007092"/>
    </source>
</evidence>
<feature type="binding site" evidence="6">
    <location>
        <position position="329"/>
    </location>
    <ligand>
        <name>Mg(2+)</name>
        <dbReference type="ChEBI" id="CHEBI:18420"/>
        <label>1</label>
    </ligand>
</feature>
<evidence type="ECO:0000256" key="5">
    <source>
        <dbReference type="PIRSR" id="PIRSR604808-1"/>
    </source>
</evidence>
<dbReference type="GO" id="GO:0046872">
    <property type="term" value="F:metal ion binding"/>
    <property type="evidence" value="ECO:0007669"/>
    <property type="project" value="UniProtKB-KW"/>
</dbReference>
<dbReference type="InterPro" id="IPR036691">
    <property type="entry name" value="Endo/exonu/phosph_ase_sf"/>
</dbReference>
<evidence type="ECO:0000259" key="9">
    <source>
        <dbReference type="Pfam" id="PF03372"/>
    </source>
</evidence>
<dbReference type="PANTHER" id="PTHR22748">
    <property type="entry name" value="AP ENDONUCLEASE"/>
    <property type="match status" value="1"/>
</dbReference>
<dbReference type="GO" id="GO:0008311">
    <property type="term" value="F:double-stranded DNA 3'-5' DNA exonuclease activity"/>
    <property type="evidence" value="ECO:0007669"/>
    <property type="project" value="UniProtKB-EC"/>
</dbReference>
<dbReference type="InterPro" id="IPR004808">
    <property type="entry name" value="AP_endonuc_1"/>
</dbReference>
<dbReference type="Gene3D" id="3.60.10.10">
    <property type="entry name" value="Endonuclease/exonuclease/phosphatase"/>
    <property type="match status" value="1"/>
</dbReference>
<feature type="binding site" evidence="6">
    <location>
        <position position="84"/>
    </location>
    <ligand>
        <name>Mg(2+)</name>
        <dbReference type="ChEBI" id="CHEBI:18420"/>
        <label>1</label>
    </ligand>
</feature>
<evidence type="ECO:0000313" key="11">
    <source>
        <dbReference type="Proteomes" id="UP000078446"/>
    </source>
</evidence>
<keyword evidence="4 6" id="KW-0460">Magnesium</keyword>
<dbReference type="Pfam" id="PF03372">
    <property type="entry name" value="Exo_endo_phos"/>
    <property type="match status" value="1"/>
</dbReference>
<dbReference type="PROSITE" id="PS51435">
    <property type="entry name" value="AP_NUCLEASE_F1_4"/>
    <property type="match status" value="1"/>
</dbReference>
<keyword evidence="2 6" id="KW-0479">Metal-binding</keyword>
<reference evidence="10 11" key="1">
    <citation type="journal article" date="2016" name="Genome Biol. Evol.">
        <title>Comparative Genomic Analyses of the Moraxella catarrhalis Serosensitive and Seroresistant Lineages Demonstrate Their Independent Evolution.</title>
        <authorList>
            <person name="Earl J.P."/>
            <person name="de Vries S.P."/>
            <person name="Ahmed A."/>
            <person name="Powell E."/>
            <person name="Schultz M.P."/>
            <person name="Hermans P.W."/>
            <person name="Hill D.J."/>
            <person name="Zhou Z."/>
            <person name="Constantinidou C.I."/>
            <person name="Hu F.Z."/>
            <person name="Bootsma H.J."/>
            <person name="Ehrlich G.D."/>
        </authorList>
    </citation>
    <scope>NUCLEOTIDE SEQUENCE [LARGE SCALE GENOMIC DNA]</scope>
    <source>
        <strain evidence="10 11">Z7574</strain>
    </source>
</reference>
<accession>A0A7Z0UX80</accession>